<dbReference type="InterPro" id="IPR038610">
    <property type="entry name" value="FliK-like_C_sf"/>
</dbReference>
<gene>
    <name evidence="4" type="ORF">EYF70_04585</name>
    <name evidence="3" type="ORF">GCM10007387_60080</name>
</gene>
<accession>A0A411WUN4</accession>
<evidence type="ECO:0000256" key="1">
    <source>
        <dbReference type="SAM" id="MobiDB-lite"/>
    </source>
</evidence>
<dbReference type="Proteomes" id="UP000628442">
    <property type="component" value="Unassembled WGS sequence"/>
</dbReference>
<reference evidence="4 5" key="2">
    <citation type="submission" date="2019-02" db="EMBL/GenBank/DDBJ databases">
        <title>Draft Genome Sequences of Six Type Strains of the Genus Massilia.</title>
        <authorList>
            <person name="Miess H."/>
            <person name="Frediansyhah A."/>
            <person name="Gross H."/>
        </authorList>
    </citation>
    <scope>NUCLEOTIDE SEQUENCE [LARGE SCALE GENOMIC DNA]</scope>
    <source>
        <strain evidence="4 5">DSM 17472</strain>
    </source>
</reference>
<dbReference type="EMBL" id="BMWV01000029">
    <property type="protein sequence ID" value="GGY70112.1"/>
    <property type="molecule type" value="Genomic_DNA"/>
</dbReference>
<feature type="compositionally biased region" description="Low complexity" evidence="1">
    <location>
        <begin position="100"/>
        <end position="141"/>
    </location>
</feature>
<keyword evidence="4" id="KW-0969">Cilium</keyword>
<evidence type="ECO:0000313" key="3">
    <source>
        <dbReference type="EMBL" id="GGY70112.1"/>
    </source>
</evidence>
<dbReference type="Gene3D" id="3.30.750.140">
    <property type="match status" value="1"/>
</dbReference>
<feature type="domain" description="Flagellar hook-length control protein-like C-terminal" evidence="2">
    <location>
        <begin position="329"/>
        <end position="400"/>
    </location>
</feature>
<reference evidence="3" key="3">
    <citation type="submission" date="2022-12" db="EMBL/GenBank/DDBJ databases">
        <authorList>
            <person name="Sun Q."/>
            <person name="Kim S."/>
        </authorList>
    </citation>
    <scope>NUCLEOTIDE SEQUENCE</scope>
    <source>
        <strain evidence="3">KCTC 12343</strain>
    </source>
</reference>
<dbReference type="Proteomes" id="UP000292307">
    <property type="component" value="Chromosome"/>
</dbReference>
<dbReference type="EMBL" id="CP036401">
    <property type="protein sequence ID" value="QBI00207.1"/>
    <property type="molecule type" value="Genomic_DNA"/>
</dbReference>
<dbReference type="AlphaFoldDB" id="A0A411WUN4"/>
<protein>
    <submittedName>
        <fullName evidence="4">Flagellar hook-length control protein FliK</fullName>
    </submittedName>
</protein>
<name>A0A411WUN4_9BURK</name>
<evidence type="ECO:0000259" key="2">
    <source>
        <dbReference type="Pfam" id="PF02120"/>
    </source>
</evidence>
<evidence type="ECO:0000313" key="6">
    <source>
        <dbReference type="Proteomes" id="UP000628442"/>
    </source>
</evidence>
<feature type="region of interest" description="Disordered" evidence="1">
    <location>
        <begin position="310"/>
        <end position="335"/>
    </location>
</feature>
<reference evidence="3" key="1">
    <citation type="journal article" date="2014" name="Int. J. Syst. Evol. Microbiol.">
        <title>Complete genome sequence of Corynebacterium casei LMG S-19264T (=DSM 44701T), isolated from a smear-ripened cheese.</title>
        <authorList>
            <consortium name="US DOE Joint Genome Institute (JGI-PGF)"/>
            <person name="Walter F."/>
            <person name="Albersmeier A."/>
            <person name="Kalinowski J."/>
            <person name="Ruckert C."/>
        </authorList>
    </citation>
    <scope>NUCLEOTIDE SEQUENCE</scope>
    <source>
        <strain evidence="3">KCTC 12343</strain>
    </source>
</reference>
<proteinExistence type="predicted"/>
<evidence type="ECO:0000313" key="4">
    <source>
        <dbReference type="EMBL" id="QBI00207.1"/>
    </source>
</evidence>
<feature type="compositionally biased region" description="Basic and acidic residues" evidence="1">
    <location>
        <begin position="310"/>
        <end position="326"/>
    </location>
</feature>
<dbReference type="InterPro" id="IPR021136">
    <property type="entry name" value="Flagellar_hook_control-like_C"/>
</dbReference>
<keyword evidence="5" id="KW-1185">Reference proteome</keyword>
<keyword evidence="4" id="KW-0282">Flagellum</keyword>
<dbReference type="OrthoDB" id="5296742at2"/>
<feature type="region of interest" description="Disordered" evidence="1">
    <location>
        <begin position="402"/>
        <end position="433"/>
    </location>
</feature>
<feature type="region of interest" description="Disordered" evidence="1">
    <location>
        <begin position="95"/>
        <end position="141"/>
    </location>
</feature>
<sequence>MQTRLDSAGLRPLVPGGGPTVADPRQAAFQRTLAPMVGKTLAAEVLAKIPDGSYLVRVAGTNARMMLPGGTPVGAQIALNVVAAQPRPLLQVGTAPPQPATVYTPPAATPSQPATATSLPATATSLSGAQQPASGAASGTQARPMSSAAVLLNKAPLIAADQLPTLDHTTAQATLSPAARAIASALTQAYTPPGALVTIHGKGPLAAAGAPDPERVEVALKNALGDSGLFYESHVAEWAEGKRSLQDLAREPQMQRMTAQQATSEAVARAMGGPDLSAAQMINLQLHAQEQGKVQWHGEAWPGQPMQWEVERESGEGRSRGGRQEEDPADGQPVWRSGVRFSLPLLGKVAASVTLVGDQVHVTLQSGTADTATDLRAWSGMLQEALAATGAPLSSLSIAAERAAGADTGADPAASPGNEADAAPAAEGNTDAP</sequence>
<organism evidence="3 6">
    <name type="scientific">Pseudoduganella albidiflava</name>
    <dbReference type="NCBI Taxonomy" id="321983"/>
    <lineage>
        <taxon>Bacteria</taxon>
        <taxon>Pseudomonadati</taxon>
        <taxon>Pseudomonadota</taxon>
        <taxon>Betaproteobacteria</taxon>
        <taxon>Burkholderiales</taxon>
        <taxon>Oxalobacteraceae</taxon>
        <taxon>Telluria group</taxon>
        <taxon>Pseudoduganella</taxon>
    </lineage>
</organism>
<feature type="compositionally biased region" description="Low complexity" evidence="1">
    <location>
        <begin position="402"/>
        <end position="417"/>
    </location>
</feature>
<dbReference type="RefSeq" id="WP_131144349.1">
    <property type="nucleotide sequence ID" value="NZ_BMWV01000029.1"/>
</dbReference>
<evidence type="ECO:0000313" key="5">
    <source>
        <dbReference type="Proteomes" id="UP000292307"/>
    </source>
</evidence>
<keyword evidence="4" id="KW-0966">Cell projection</keyword>
<dbReference type="Pfam" id="PF02120">
    <property type="entry name" value="Flg_hook"/>
    <property type="match status" value="1"/>
</dbReference>